<evidence type="ECO:0000256" key="1">
    <source>
        <dbReference type="SAM" id="Coils"/>
    </source>
</evidence>
<feature type="compositionally biased region" description="Polar residues" evidence="2">
    <location>
        <begin position="1567"/>
        <end position="1587"/>
    </location>
</feature>
<feature type="compositionally biased region" description="Polar residues" evidence="2">
    <location>
        <begin position="941"/>
        <end position="955"/>
    </location>
</feature>
<dbReference type="STRING" id="1296121.A0A1A5ZVL2"/>
<gene>
    <name evidence="4" type="ORF">I303_07752</name>
</gene>
<feature type="compositionally biased region" description="Polar residues" evidence="2">
    <location>
        <begin position="312"/>
        <end position="322"/>
    </location>
</feature>
<feature type="compositionally biased region" description="Low complexity" evidence="2">
    <location>
        <begin position="916"/>
        <end position="927"/>
    </location>
</feature>
<feature type="region of interest" description="Disordered" evidence="2">
    <location>
        <begin position="1622"/>
        <end position="1699"/>
    </location>
</feature>
<proteinExistence type="predicted"/>
<feature type="compositionally biased region" description="Acidic residues" evidence="2">
    <location>
        <begin position="1199"/>
        <end position="1211"/>
    </location>
</feature>
<organism evidence="4">
    <name type="scientific">Kwoniella dejecticola CBS 10117</name>
    <dbReference type="NCBI Taxonomy" id="1296121"/>
    <lineage>
        <taxon>Eukaryota</taxon>
        <taxon>Fungi</taxon>
        <taxon>Dikarya</taxon>
        <taxon>Basidiomycota</taxon>
        <taxon>Agaricomycotina</taxon>
        <taxon>Tremellomycetes</taxon>
        <taxon>Tremellales</taxon>
        <taxon>Cryptococcaceae</taxon>
        <taxon>Kwoniella</taxon>
    </lineage>
</organism>
<dbReference type="EMBL" id="KI894036">
    <property type="protein sequence ID" value="OBR81842.1"/>
    <property type="molecule type" value="Genomic_DNA"/>
</dbReference>
<evidence type="ECO:0000259" key="3">
    <source>
        <dbReference type="Pfam" id="PF25381"/>
    </source>
</evidence>
<feature type="domain" description="Skg3/CAF120-like PH-like" evidence="3">
    <location>
        <begin position="503"/>
        <end position="697"/>
    </location>
</feature>
<feature type="compositionally biased region" description="Basic and acidic residues" evidence="2">
    <location>
        <begin position="105"/>
        <end position="128"/>
    </location>
</feature>
<feature type="region of interest" description="Disordered" evidence="2">
    <location>
        <begin position="1021"/>
        <end position="1354"/>
    </location>
</feature>
<feature type="compositionally biased region" description="Polar residues" evidence="2">
    <location>
        <begin position="1225"/>
        <end position="1234"/>
    </location>
</feature>
<feature type="compositionally biased region" description="Polar residues" evidence="2">
    <location>
        <begin position="81"/>
        <end position="91"/>
    </location>
</feature>
<feature type="compositionally biased region" description="Low complexity" evidence="2">
    <location>
        <begin position="1660"/>
        <end position="1674"/>
    </location>
</feature>
<feature type="region of interest" description="Disordered" evidence="2">
    <location>
        <begin position="531"/>
        <end position="560"/>
    </location>
</feature>
<feature type="region of interest" description="Disordered" evidence="2">
    <location>
        <begin position="1379"/>
        <end position="1414"/>
    </location>
</feature>
<dbReference type="VEuPathDB" id="FungiDB:I303_07752"/>
<accession>A0A1A5ZVL2</accession>
<protein>
    <recommendedName>
        <fullName evidence="3">Skg3/CAF120-like PH-like domain-containing protein</fullName>
    </recommendedName>
</protein>
<feature type="compositionally biased region" description="Low complexity" evidence="2">
    <location>
        <begin position="841"/>
        <end position="856"/>
    </location>
</feature>
<dbReference type="SUPFAM" id="SSF50729">
    <property type="entry name" value="PH domain-like"/>
    <property type="match status" value="1"/>
</dbReference>
<evidence type="ECO:0000313" key="4">
    <source>
        <dbReference type="EMBL" id="OBR81842.1"/>
    </source>
</evidence>
<feature type="region of interest" description="Disordered" evidence="2">
    <location>
        <begin position="882"/>
        <end position="992"/>
    </location>
</feature>
<feature type="compositionally biased region" description="Basic and acidic residues" evidence="2">
    <location>
        <begin position="801"/>
        <end position="811"/>
    </location>
</feature>
<feature type="compositionally biased region" description="Polar residues" evidence="2">
    <location>
        <begin position="1334"/>
        <end position="1343"/>
    </location>
</feature>
<feature type="region of interest" description="Disordered" evidence="2">
    <location>
        <begin position="747"/>
        <end position="869"/>
    </location>
</feature>
<reference evidence="4" key="1">
    <citation type="submission" date="2013-07" db="EMBL/GenBank/DDBJ databases">
        <title>The Genome Sequence of Cryptococcus dejecticola CBS10117.</title>
        <authorList>
            <consortium name="The Broad Institute Genome Sequencing Platform"/>
            <person name="Cuomo C."/>
            <person name="Litvintseva A."/>
            <person name="Chen Y."/>
            <person name="Heitman J."/>
            <person name="Sun S."/>
            <person name="Springer D."/>
            <person name="Dromer F."/>
            <person name="Young S.K."/>
            <person name="Zeng Q."/>
            <person name="Gargeya S."/>
            <person name="Fitzgerald M."/>
            <person name="Abouelleil A."/>
            <person name="Alvarado L."/>
            <person name="Berlin A.M."/>
            <person name="Chapman S.B."/>
            <person name="Dewar J."/>
            <person name="Goldberg J."/>
            <person name="Griggs A."/>
            <person name="Gujja S."/>
            <person name="Hansen M."/>
            <person name="Howarth C."/>
            <person name="Imamovic A."/>
            <person name="Larimer J."/>
            <person name="McCowan C."/>
            <person name="Murphy C."/>
            <person name="Pearson M."/>
            <person name="Priest M."/>
            <person name="Roberts A."/>
            <person name="Saif S."/>
            <person name="Shea T."/>
            <person name="Sykes S."/>
            <person name="Wortman J."/>
            <person name="Nusbaum C."/>
            <person name="Birren B."/>
        </authorList>
    </citation>
    <scope>NUCLEOTIDE SEQUENCE [LARGE SCALE GENOMIC DNA]</scope>
    <source>
        <strain evidence="4">CBS 10117</strain>
    </source>
</reference>
<feature type="compositionally biased region" description="Low complexity" evidence="2">
    <location>
        <begin position="211"/>
        <end position="223"/>
    </location>
</feature>
<sequence>MFKRKSNSHVVSPLEPPQLSPASTDVAQFRYPNRTQSHGSSINSHSHSPAQSPPLQQQQQHGTFGRGQPSGLPSEVERTITRGSTGTASSTVKEKRRSGFFGFGGKKDKDKDKDRDSERQREMEENRPRQSFSIDRPATQSRGNGSFPGPGGPGPNGNSMIPPEGDFRQQRNQPPYNTNMRPFNPPPQNVNDPSFASGQPQQSFSPPPHPQQQQQQQQRTVSQPGPPPPSQDFLPPSGGNVPKSQSMGLARPQGQSYSPQQTQFQQGQPRQGSLPPSTSNSSQRMPRSSSMPIDGNTSSPPPPAPPGKTHSPRNSTGTNEPNAQLGGVLKRFERIVDLISHQPQKTYVTSPPELEMILARTSAGGQPKQGQPGTVDNDWDAVWLQLSGISLSMWSMKETRLAASKGEKVPPTYFNITDSSLELLAPLPPPPHRPNSHPHHFVFSLNTAGSNRLLFSCPSEKDQAKWAIGLRLAAWERSRLEEIYTGHLIQGGGREPPNDLVRGRMEGWVRVRVMGGTEWKRLYVVLSLPGSDETSKDEEKKGRRRSFFGIGDKEKDQPVQEPNTGVAMATFYNEPRTAKNKTSVTPVLTITNVTQAYAVFPERLEVMTQSNLFKVVGRVSGEMVTAEGRLRDSGWALLMPESLDASAGDKPHHGQPANVSPLANMMKWVTGFHDVFKLYGRPEKYNWDTRNPSGLFFAYPKDEDKTHLFLSIEEALLSDFRIPQLPNIRASFVSLVQRRMDGQLRLANGPIDEKAEDAAEEENTTPRPAGDYRLPPLSFGENGSTPGSDPNLPRSLTPITERTDIATRENSMRTVKSQFTAVGMGGPTSSSATAPGDRKTSGGSSKQGSQGSTRQTASSLGGDLAPIADASTEGFGQLTEEPVRSEVLGDGQVSLTPKTATTETAQTIWSQDTGVTPTPQSATQSTSNHQPFVGAVPLSMIDSTPSLPQSQGTSEETTRDTRASPKPASPPPALAQPIAETHVLSPTPRRVSVGDKVDANGGLHEEPAALYLMNMVEDQPSAPLPVSKDPALRKSPSPERVRPTINTDLDPTTKQARPEVGRKPSGARAVPPRRNSGSRVLEAVTDDASESAIESVPPPNEGRHDRFPTSSTQADLGEDVSAFMNYAEAPSPVKSKALPPSTGASAPTQPKDEYRSSFAPSRAAADRRAKAEQAVVDQQNARNLPGGGRRRAAAKSESSESESDEEEEESPVETRHHHGLPIPPTSSQAQSIRSKGSDPPVQRSTSRALPPVPRPPELREPATGMNGDYQHERDRDRDSYYPSPNQPSFDQPRPRSRSPMEGGGGTSSVYSSLPAPPPANIRNVSTSQPPPPATRQTVWNANFSADHGMPQENKSGKFVELEEPSVQLTKAFAPHGLLQAGMQDKEDRSAKKQEEVARETGSSLINVPSKPPPPQMGLLGAVAAHEKERKNAGGIGATLTDREREKRLAEDRQREIEKLQRQQMDHMRQFGGDMYGQQQQFPYGMQSPMGMGMGGMGMGMMGMPPMGYPSYQNQGYQGGYNPYAQQQAMMAAQMAYHQAMIMSNAGSQAGDIQQDHSGSATPAGHPNNMNMNRASSPAGSTRSNTFSTPPPSMPQFYPNTQSFYGSPMMGMGMGSPMMMPPWMMHGGGPGQTWGSPSPSPGLGPGQGPGSNRFDWSSPNQQQGQSQSQSGSEAGASGGPRSRLSSNNTVDERYQGGSAS</sequence>
<evidence type="ECO:0000256" key="2">
    <source>
        <dbReference type="SAM" id="MobiDB-lite"/>
    </source>
</evidence>
<feature type="compositionally biased region" description="Basic and acidic residues" evidence="2">
    <location>
        <begin position="1030"/>
        <end position="1042"/>
    </location>
</feature>
<feature type="region of interest" description="Disordered" evidence="2">
    <location>
        <begin position="1"/>
        <end position="327"/>
    </location>
</feature>
<dbReference type="Pfam" id="PF25381">
    <property type="entry name" value="PH_26"/>
    <property type="match status" value="1"/>
</dbReference>
<feature type="compositionally biased region" description="Polar residues" evidence="2">
    <location>
        <begin position="170"/>
        <end position="181"/>
    </location>
</feature>
<feature type="region of interest" description="Disordered" evidence="2">
    <location>
        <begin position="1549"/>
        <end position="1596"/>
    </location>
</feature>
<feature type="compositionally biased region" description="Basic and acidic residues" evidence="2">
    <location>
        <begin position="1383"/>
        <end position="1398"/>
    </location>
</feature>
<keyword evidence="1" id="KW-0175">Coiled coil</keyword>
<feature type="compositionally biased region" description="Polar residues" evidence="2">
    <location>
        <begin position="1044"/>
        <end position="1055"/>
    </location>
</feature>
<feature type="coiled-coil region" evidence="1">
    <location>
        <begin position="1442"/>
        <end position="1469"/>
    </location>
</feature>
<dbReference type="InterPro" id="IPR011993">
    <property type="entry name" value="PH-like_dom_sf"/>
</dbReference>
<feature type="compositionally biased region" description="Low complexity" evidence="2">
    <location>
        <begin position="37"/>
        <end position="61"/>
    </location>
</feature>
<feature type="compositionally biased region" description="Low complexity" evidence="2">
    <location>
        <begin position="193"/>
        <end position="204"/>
    </location>
</feature>
<feature type="compositionally biased region" description="Polar residues" evidence="2">
    <location>
        <begin position="1549"/>
        <end position="1560"/>
    </location>
</feature>
<dbReference type="InterPro" id="IPR058155">
    <property type="entry name" value="Skg3/CAF120-like_PH"/>
</dbReference>
<dbReference type="Gene3D" id="2.30.29.30">
    <property type="entry name" value="Pleckstrin-homology domain (PH domain)/Phosphotyrosine-binding domain (PTB)"/>
    <property type="match status" value="1"/>
</dbReference>
<feature type="compositionally biased region" description="Low complexity" evidence="2">
    <location>
        <begin position="252"/>
        <end position="292"/>
    </location>
</feature>
<dbReference type="OrthoDB" id="5563754at2759"/>
<feature type="compositionally biased region" description="Basic and acidic residues" evidence="2">
    <location>
        <begin position="1269"/>
        <end position="1279"/>
    </location>
</feature>
<feature type="compositionally biased region" description="Low complexity" evidence="2">
    <location>
        <begin position="896"/>
        <end position="907"/>
    </location>
</feature>
<name>A0A1A5ZVL2_9TREE</name>